<dbReference type="InterPro" id="IPR003593">
    <property type="entry name" value="AAA+_ATPase"/>
</dbReference>
<dbReference type="AlphaFoldDB" id="A0A7Y9B136"/>
<gene>
    <name evidence="2" type="ORF">HW270_05545</name>
</gene>
<dbReference type="Pfam" id="PF00004">
    <property type="entry name" value="AAA"/>
    <property type="match status" value="1"/>
</dbReference>
<dbReference type="PANTHER" id="PTHR23077">
    <property type="entry name" value="AAA-FAMILY ATPASE"/>
    <property type="match status" value="1"/>
</dbReference>
<accession>A0A7Y9B136</accession>
<evidence type="ECO:0000313" key="3">
    <source>
        <dbReference type="Proteomes" id="UP000526307"/>
    </source>
</evidence>
<comment type="caution">
    <text evidence="2">The sequence shown here is derived from an EMBL/GenBank/DDBJ whole genome shotgun (WGS) entry which is preliminary data.</text>
</comment>
<dbReference type="InterPro" id="IPR027417">
    <property type="entry name" value="P-loop_NTPase"/>
</dbReference>
<dbReference type="PANTHER" id="PTHR23077:SF198">
    <property type="entry name" value="ATP-DEPENDENT ZINC METALLOPROTEASE FTSH"/>
    <property type="match status" value="1"/>
</dbReference>
<dbReference type="CDD" id="cd19481">
    <property type="entry name" value="RecA-like_protease"/>
    <property type="match status" value="1"/>
</dbReference>
<evidence type="ECO:0000313" key="2">
    <source>
        <dbReference type="EMBL" id="NWO23527.1"/>
    </source>
</evidence>
<dbReference type="SMART" id="SM00382">
    <property type="entry name" value="AAA"/>
    <property type="match status" value="1"/>
</dbReference>
<dbReference type="EMBL" id="JABXYR010000002">
    <property type="protein sequence ID" value="NWO23527.1"/>
    <property type="molecule type" value="Genomic_DNA"/>
</dbReference>
<dbReference type="Proteomes" id="UP000526307">
    <property type="component" value="Unassembled WGS sequence"/>
</dbReference>
<evidence type="ECO:0000259" key="1">
    <source>
        <dbReference type="SMART" id="SM00382"/>
    </source>
</evidence>
<keyword evidence="3" id="KW-1185">Reference proteome</keyword>
<dbReference type="GO" id="GO:0016887">
    <property type="term" value="F:ATP hydrolysis activity"/>
    <property type="evidence" value="ECO:0007669"/>
    <property type="project" value="InterPro"/>
</dbReference>
<dbReference type="RefSeq" id="WP_036379975.1">
    <property type="nucleotide sequence ID" value="NZ_JABXYR010000002.1"/>
</dbReference>
<organism evidence="2 3">
    <name type="scientific">Mogibacterium timidum</name>
    <dbReference type="NCBI Taxonomy" id="35519"/>
    <lineage>
        <taxon>Bacteria</taxon>
        <taxon>Bacillati</taxon>
        <taxon>Bacillota</taxon>
        <taxon>Clostridia</taxon>
        <taxon>Peptostreptococcales</taxon>
        <taxon>Anaerovoracaceae</taxon>
        <taxon>Mogibacterium</taxon>
    </lineage>
</organism>
<dbReference type="SUPFAM" id="SSF52540">
    <property type="entry name" value="P-loop containing nucleoside triphosphate hydrolases"/>
    <property type="match status" value="1"/>
</dbReference>
<name>A0A7Y9B136_9FIRM</name>
<proteinExistence type="predicted"/>
<dbReference type="InterPro" id="IPR050168">
    <property type="entry name" value="AAA_ATPase_domain"/>
</dbReference>
<reference evidence="2 3" key="1">
    <citation type="submission" date="2020-06" db="EMBL/GenBank/DDBJ databases">
        <title>Mogibacterium timidum strain W9173 genomic sequence.</title>
        <authorList>
            <person name="Wade W.G."/>
            <person name="Johnston C.D."/>
            <person name="Chen T."/>
            <person name="Dewhirst F.E."/>
        </authorList>
    </citation>
    <scope>NUCLEOTIDE SEQUENCE [LARGE SCALE GENOMIC DNA]</scope>
    <source>
        <strain evidence="2 3">W9173</strain>
    </source>
</reference>
<protein>
    <submittedName>
        <fullName evidence="2">AAA family ATPase</fullName>
    </submittedName>
</protein>
<dbReference type="GO" id="GO:0005524">
    <property type="term" value="F:ATP binding"/>
    <property type="evidence" value="ECO:0007669"/>
    <property type="project" value="InterPro"/>
</dbReference>
<feature type="domain" description="AAA+ ATPase" evidence="1">
    <location>
        <begin position="110"/>
        <end position="242"/>
    </location>
</feature>
<dbReference type="InterPro" id="IPR003959">
    <property type="entry name" value="ATPase_AAA_core"/>
</dbReference>
<dbReference type="Gene3D" id="3.40.50.300">
    <property type="entry name" value="P-loop containing nucleotide triphosphate hydrolases"/>
    <property type="match status" value="1"/>
</dbReference>
<sequence length="318" mass="36403">MATADQIKSLIKAHIDQNDEKFKTVVLQIAASEAKRGHEIVARELKNYATKITSRGNVIKINDGNNMFIMTTPQEKFSDLIVSEETEERIKRILQEYRNQNKLRQYGLSNRRKILIEGQPGTGKTYTASVIASELNIPLYTVQMDKVVTKFMGETSVRLRQIFDQVSVSVGVYLFDEFDAIGADRSLDNEVGEARRILNSFLQFIEQDNSNSLIIASTNNQKLLDQALFRRFDDVLHYDMPSNNEIRRLYKLKLDTYSTDFNPDNALLEKSKGLSHAEIIRVCDDAIKESILSGTHINKNQMLRLLDERKRAYSSKEA</sequence>